<dbReference type="RefSeq" id="WP_353650347.1">
    <property type="nucleotide sequence ID" value="NZ_CP159218.1"/>
</dbReference>
<name>A0AAU8DV46_9ACTN</name>
<dbReference type="Gene3D" id="1.10.260.40">
    <property type="entry name" value="lambda repressor-like DNA-binding domains"/>
    <property type="match status" value="1"/>
</dbReference>
<gene>
    <name evidence="4" type="ORF">ABLG96_05315</name>
</gene>
<dbReference type="SUPFAM" id="SSF47413">
    <property type="entry name" value="lambda repressor-like DNA-binding domains"/>
    <property type="match status" value="1"/>
</dbReference>
<accession>A0AAU8DV46</accession>
<dbReference type="InterPro" id="IPR010982">
    <property type="entry name" value="Lambda_DNA-bd_dom_sf"/>
</dbReference>
<evidence type="ECO:0000256" key="1">
    <source>
        <dbReference type="ARBA" id="ARBA00023125"/>
    </source>
</evidence>
<dbReference type="InterPro" id="IPR001387">
    <property type="entry name" value="Cro/C1-type_HTH"/>
</dbReference>
<feature type="domain" description="HTH cro/C1-type" evidence="3">
    <location>
        <begin position="21"/>
        <end position="87"/>
    </location>
</feature>
<dbReference type="GO" id="GO:0003677">
    <property type="term" value="F:DNA binding"/>
    <property type="evidence" value="ECO:0007669"/>
    <property type="project" value="UniProtKB-KW"/>
</dbReference>
<dbReference type="EMBL" id="CP159218">
    <property type="protein sequence ID" value="XCG64735.1"/>
    <property type="molecule type" value="Genomic_DNA"/>
</dbReference>
<protein>
    <submittedName>
        <fullName evidence="4">Helix-turn-helix transcriptional regulator</fullName>
    </submittedName>
</protein>
<keyword evidence="1" id="KW-0238">DNA-binding</keyword>
<dbReference type="PANTHER" id="PTHR46558">
    <property type="entry name" value="TRACRIPTIONAL REGULATORY PROTEIN-RELATED-RELATED"/>
    <property type="match status" value="1"/>
</dbReference>
<sequence>MPTRRAVEQAARAAEHLGNRVREYREAHGLTQEQLAERAGISRNQVQNIEHSRNNSRDADGRQGSGNPRLDTVFALADALNIEVSELLGDVARH</sequence>
<feature type="compositionally biased region" description="Basic and acidic residues" evidence="2">
    <location>
        <begin position="50"/>
        <end position="61"/>
    </location>
</feature>
<dbReference type="PROSITE" id="PS50943">
    <property type="entry name" value="HTH_CROC1"/>
    <property type="match status" value="1"/>
</dbReference>
<feature type="region of interest" description="Disordered" evidence="2">
    <location>
        <begin position="33"/>
        <end position="69"/>
    </location>
</feature>
<evidence type="ECO:0000313" key="4">
    <source>
        <dbReference type="EMBL" id="XCG64735.1"/>
    </source>
</evidence>
<proteinExistence type="predicted"/>
<dbReference type="PANTHER" id="PTHR46558:SF4">
    <property type="entry name" value="DNA-BIDING PHAGE PROTEIN"/>
    <property type="match status" value="1"/>
</dbReference>
<feature type="region of interest" description="Disordered" evidence="2">
    <location>
        <begin position="1"/>
        <end position="20"/>
    </location>
</feature>
<evidence type="ECO:0000259" key="3">
    <source>
        <dbReference type="PROSITE" id="PS50943"/>
    </source>
</evidence>
<organism evidence="4">
    <name type="scientific">Nakamurella sp. A5-74</name>
    <dbReference type="NCBI Taxonomy" id="3158264"/>
    <lineage>
        <taxon>Bacteria</taxon>
        <taxon>Bacillati</taxon>
        <taxon>Actinomycetota</taxon>
        <taxon>Actinomycetes</taxon>
        <taxon>Nakamurellales</taxon>
        <taxon>Nakamurellaceae</taxon>
        <taxon>Nakamurella</taxon>
    </lineage>
</organism>
<evidence type="ECO:0000256" key="2">
    <source>
        <dbReference type="SAM" id="MobiDB-lite"/>
    </source>
</evidence>
<reference evidence="4" key="1">
    <citation type="submission" date="2024-05" db="EMBL/GenBank/DDBJ databases">
        <authorList>
            <person name="Cai S.Y."/>
            <person name="Jin L.M."/>
            <person name="Li H.R."/>
        </authorList>
    </citation>
    <scope>NUCLEOTIDE SEQUENCE</scope>
    <source>
        <strain evidence="4">A5-74</strain>
    </source>
</reference>
<dbReference type="SMART" id="SM00530">
    <property type="entry name" value="HTH_XRE"/>
    <property type="match status" value="1"/>
</dbReference>
<dbReference type="CDD" id="cd00093">
    <property type="entry name" value="HTH_XRE"/>
    <property type="match status" value="1"/>
</dbReference>
<dbReference type="AlphaFoldDB" id="A0AAU8DV46"/>
<dbReference type="Pfam" id="PF13560">
    <property type="entry name" value="HTH_31"/>
    <property type="match status" value="1"/>
</dbReference>